<dbReference type="InterPro" id="IPR036237">
    <property type="entry name" value="Xyl_isomerase-like_sf"/>
</dbReference>
<keyword evidence="8" id="KW-0234">DNA repair</keyword>
<keyword evidence="4" id="KW-0479">Metal-binding</keyword>
<dbReference type="Gene3D" id="3.20.20.150">
    <property type="entry name" value="Divalent-metal-dependent TIM barrel enzymes"/>
    <property type="match status" value="1"/>
</dbReference>
<proteinExistence type="inferred from homology"/>
<keyword evidence="11" id="KW-1185">Reference proteome</keyword>
<dbReference type="SMART" id="SM00518">
    <property type="entry name" value="AP2Ec"/>
    <property type="match status" value="1"/>
</dbReference>
<accession>A0A4Q0VXH1</accession>
<sequence>MYIGSHVSIRNGYEQAAKKAFSIGATAFQYFPKNPRSLTVKDFSQQSAQGCANFCKEKSIVSIAHTPYPTKLIPEAGESEAQIVASLLNDLEIAEACRSIGIVVHFGTMKGEPTLDGYRKMITILNEVLNSWHGKSLLLIENNAGAGTNMGITLEEMVQVRKLTSNPEKIGFCFDTCHAFASGLWTGENWDEVAQKGRELGYFEHLKAVHLNNSKYPSGKRKDRHANLKDGHISQEQLESFLTSDVIKGIPLILETPDDEKYTHQEEIQLVKNWIM</sequence>
<evidence type="ECO:0000256" key="8">
    <source>
        <dbReference type="ARBA" id="ARBA00023204"/>
    </source>
</evidence>
<dbReference type="PROSITE" id="PS00730">
    <property type="entry name" value="AP_NUCLEASE_F2_2"/>
    <property type="match status" value="1"/>
</dbReference>
<comment type="similarity">
    <text evidence="2">Belongs to the AP endonuclease 2 family.</text>
</comment>
<evidence type="ECO:0000313" key="10">
    <source>
        <dbReference type="EMBL" id="RXJ04160.1"/>
    </source>
</evidence>
<dbReference type="OrthoDB" id="9805666at2"/>
<dbReference type="InterPro" id="IPR018246">
    <property type="entry name" value="AP_endonuc_F2_Zn_BS"/>
</dbReference>
<evidence type="ECO:0000256" key="1">
    <source>
        <dbReference type="ARBA" id="ARBA00001947"/>
    </source>
</evidence>
<dbReference type="RefSeq" id="WP_129076509.1">
    <property type="nucleotide sequence ID" value="NZ_QOUX01000001.1"/>
</dbReference>
<dbReference type="SUPFAM" id="SSF51658">
    <property type="entry name" value="Xylose isomerase-like"/>
    <property type="match status" value="1"/>
</dbReference>
<keyword evidence="7" id="KW-0862">Zinc</keyword>
<dbReference type="GO" id="GO:0003906">
    <property type="term" value="F:DNA-(apurinic or apyrimidinic site) endonuclease activity"/>
    <property type="evidence" value="ECO:0007669"/>
    <property type="project" value="TreeGrafter"/>
</dbReference>
<dbReference type="PANTHER" id="PTHR21445:SF0">
    <property type="entry name" value="APURINIC-APYRIMIDINIC ENDONUCLEASE"/>
    <property type="match status" value="1"/>
</dbReference>
<keyword evidence="3" id="KW-0540">Nuclease</keyword>
<evidence type="ECO:0000256" key="5">
    <source>
        <dbReference type="ARBA" id="ARBA00022763"/>
    </source>
</evidence>
<evidence type="ECO:0000313" key="11">
    <source>
        <dbReference type="Proteomes" id="UP000290649"/>
    </source>
</evidence>
<dbReference type="InterPro" id="IPR013022">
    <property type="entry name" value="Xyl_isomerase-like_TIM-brl"/>
</dbReference>
<name>A0A4Q0VXH1_9BACI</name>
<dbReference type="GO" id="GO:0008833">
    <property type="term" value="F:deoxyribonuclease IV (phage-T4-induced) activity"/>
    <property type="evidence" value="ECO:0007669"/>
    <property type="project" value="UniProtKB-EC"/>
</dbReference>
<feature type="domain" description="Xylose isomerase-like TIM barrel" evidence="9">
    <location>
        <begin position="19"/>
        <end position="270"/>
    </location>
</feature>
<evidence type="ECO:0000256" key="7">
    <source>
        <dbReference type="ARBA" id="ARBA00022833"/>
    </source>
</evidence>
<dbReference type="Pfam" id="PF01261">
    <property type="entry name" value="AP_endonuc_2"/>
    <property type="match status" value="1"/>
</dbReference>
<comment type="caution">
    <text evidence="10">The sequence shown here is derived from an EMBL/GenBank/DDBJ whole genome shotgun (WGS) entry which is preliminary data.</text>
</comment>
<dbReference type="AlphaFoldDB" id="A0A4Q0VXH1"/>
<evidence type="ECO:0000256" key="6">
    <source>
        <dbReference type="ARBA" id="ARBA00022801"/>
    </source>
</evidence>
<organism evidence="10 11">
    <name type="scientific">Anaerobacillus alkaliphilus</name>
    <dbReference type="NCBI Taxonomy" id="1548597"/>
    <lineage>
        <taxon>Bacteria</taxon>
        <taxon>Bacillati</taxon>
        <taxon>Bacillota</taxon>
        <taxon>Bacilli</taxon>
        <taxon>Bacillales</taxon>
        <taxon>Bacillaceae</taxon>
        <taxon>Anaerobacillus</taxon>
    </lineage>
</organism>
<evidence type="ECO:0000259" key="9">
    <source>
        <dbReference type="Pfam" id="PF01261"/>
    </source>
</evidence>
<protein>
    <submittedName>
        <fullName evidence="10">Deoxyribonuclease IV</fullName>
        <ecNumber evidence="10">3.1.21.2</ecNumber>
    </submittedName>
</protein>
<dbReference type="PANTHER" id="PTHR21445">
    <property type="entry name" value="ENDONUCLEASE IV ENDODEOXYRIBONUCLEASE IV"/>
    <property type="match status" value="1"/>
</dbReference>
<dbReference type="EC" id="3.1.21.2" evidence="10"/>
<reference evidence="10 11" key="1">
    <citation type="journal article" date="2019" name="Int. J. Syst. Evol. Microbiol.">
        <title>Anaerobacillus alkaliphilus sp. nov., a novel alkaliphilic and moderately halophilic bacterium.</title>
        <authorList>
            <person name="Borsodi A.K."/>
            <person name="Aszalos J.M."/>
            <person name="Bihari P."/>
            <person name="Nagy I."/>
            <person name="Schumann P."/>
            <person name="Sproer C."/>
            <person name="Kovacs A.L."/>
            <person name="Boka K."/>
            <person name="Dobosy P."/>
            <person name="Ovari M."/>
            <person name="Szili-Kovacs T."/>
            <person name="Toth E."/>
        </authorList>
    </citation>
    <scope>NUCLEOTIDE SEQUENCE [LARGE SCALE GENOMIC DNA]</scope>
    <source>
        <strain evidence="10 11">B16-10</strain>
    </source>
</reference>
<dbReference type="NCBIfam" id="TIGR00587">
    <property type="entry name" value="nfo"/>
    <property type="match status" value="1"/>
</dbReference>
<dbReference type="PROSITE" id="PS51432">
    <property type="entry name" value="AP_NUCLEASE_F2_4"/>
    <property type="match status" value="1"/>
</dbReference>
<comment type="cofactor">
    <cofactor evidence="1">
        <name>Zn(2+)</name>
        <dbReference type="ChEBI" id="CHEBI:29105"/>
    </cofactor>
</comment>
<keyword evidence="6 10" id="KW-0378">Hydrolase</keyword>
<dbReference type="GO" id="GO:0008270">
    <property type="term" value="F:zinc ion binding"/>
    <property type="evidence" value="ECO:0007669"/>
    <property type="project" value="InterPro"/>
</dbReference>
<dbReference type="GO" id="GO:0003677">
    <property type="term" value="F:DNA binding"/>
    <property type="evidence" value="ECO:0007669"/>
    <property type="project" value="InterPro"/>
</dbReference>
<evidence type="ECO:0000256" key="3">
    <source>
        <dbReference type="ARBA" id="ARBA00022722"/>
    </source>
</evidence>
<dbReference type="EMBL" id="QOUX01000001">
    <property type="protein sequence ID" value="RXJ04160.1"/>
    <property type="molecule type" value="Genomic_DNA"/>
</dbReference>
<dbReference type="InterPro" id="IPR001719">
    <property type="entry name" value="AP_endonuc_2"/>
</dbReference>
<evidence type="ECO:0000256" key="4">
    <source>
        <dbReference type="ARBA" id="ARBA00022723"/>
    </source>
</evidence>
<dbReference type="GO" id="GO:0008081">
    <property type="term" value="F:phosphoric diester hydrolase activity"/>
    <property type="evidence" value="ECO:0007669"/>
    <property type="project" value="TreeGrafter"/>
</dbReference>
<dbReference type="Proteomes" id="UP000290649">
    <property type="component" value="Unassembled WGS sequence"/>
</dbReference>
<gene>
    <name evidence="10" type="ORF">DS745_01885</name>
</gene>
<evidence type="ECO:0000256" key="2">
    <source>
        <dbReference type="ARBA" id="ARBA00005340"/>
    </source>
</evidence>
<dbReference type="GO" id="GO:0006284">
    <property type="term" value="P:base-excision repair"/>
    <property type="evidence" value="ECO:0007669"/>
    <property type="project" value="TreeGrafter"/>
</dbReference>
<keyword evidence="5" id="KW-0227">DNA damage</keyword>